<dbReference type="PANTHER" id="PTHR42877:SF4">
    <property type="entry name" value="FAD_NAD(P)-BINDING DOMAIN-CONTAINING PROTEIN-RELATED"/>
    <property type="match status" value="1"/>
</dbReference>
<evidence type="ECO:0000256" key="2">
    <source>
        <dbReference type="ARBA" id="ARBA00022630"/>
    </source>
</evidence>
<accession>A0ABN2N311</accession>
<evidence type="ECO:0000256" key="1">
    <source>
        <dbReference type="ARBA" id="ARBA00010139"/>
    </source>
</evidence>
<sequence>MSGPSAAIIGAGAAGIAPGAKLVRAGFDDLVIYEQSDGIGGTWWDNTYPGCEVDIHSHFYSYSFVDWDWSRTHAAQPEIQAYLQHTAETFGLLPKIRLRSRVESAAWSDETSRWTVTLADGTTRDFDVVVSCLGFLNNPRYPEWPGLESFSGAVFHTSRWDHDLDLTGRRVAFVGTGSTAAQAVPAIAPQVEQLYLFQREPGWVLPKADRDYTDAERGRFRRSRVARRIERFRRYRAAGRLVAGVWREDTKLNAELRAIAETYIAEAVPDPVLRAAVTPDYPFGCKRTVQASGFYPALARDNVELVPHAVESAGPRGLVAANGEKYEVDTVILGTGFQADRYLATVTVTGRRGMDLQAFWDDEPKAFAGAAVPNFPNLFIVYGPNTNGGGSAIFQIEQGVDLVVRMVRRLARGSGPLEVSREAYELYNLWLDRFSAKRLTVQRHCHNYYYSATGRNVTQWPGSHLQFRLVTWLLPKIGIRAAHPEESG</sequence>
<dbReference type="InterPro" id="IPR051209">
    <property type="entry name" value="FAD-bind_Monooxygenase_sf"/>
</dbReference>
<keyword evidence="4" id="KW-0560">Oxidoreductase</keyword>
<dbReference type="RefSeq" id="WP_344417448.1">
    <property type="nucleotide sequence ID" value="NZ_BAAAQK010000009.1"/>
</dbReference>
<dbReference type="Pfam" id="PF00743">
    <property type="entry name" value="FMO-like"/>
    <property type="match status" value="1"/>
</dbReference>
<dbReference type="InterPro" id="IPR020946">
    <property type="entry name" value="Flavin_mOase-like"/>
</dbReference>
<name>A0ABN2N311_9PSEU</name>
<evidence type="ECO:0000313" key="5">
    <source>
        <dbReference type="EMBL" id="GAA1850420.1"/>
    </source>
</evidence>
<organism evidence="5 6">
    <name type="scientific">Pseudonocardia ailaonensis</name>
    <dbReference type="NCBI Taxonomy" id="367279"/>
    <lineage>
        <taxon>Bacteria</taxon>
        <taxon>Bacillati</taxon>
        <taxon>Actinomycetota</taxon>
        <taxon>Actinomycetes</taxon>
        <taxon>Pseudonocardiales</taxon>
        <taxon>Pseudonocardiaceae</taxon>
        <taxon>Pseudonocardia</taxon>
    </lineage>
</organism>
<evidence type="ECO:0000256" key="3">
    <source>
        <dbReference type="ARBA" id="ARBA00022827"/>
    </source>
</evidence>
<reference evidence="5 6" key="1">
    <citation type="journal article" date="2019" name="Int. J. Syst. Evol. Microbiol.">
        <title>The Global Catalogue of Microorganisms (GCM) 10K type strain sequencing project: providing services to taxonomists for standard genome sequencing and annotation.</title>
        <authorList>
            <consortium name="The Broad Institute Genomics Platform"/>
            <consortium name="The Broad Institute Genome Sequencing Center for Infectious Disease"/>
            <person name="Wu L."/>
            <person name="Ma J."/>
        </authorList>
    </citation>
    <scope>NUCLEOTIDE SEQUENCE [LARGE SCALE GENOMIC DNA]</scope>
    <source>
        <strain evidence="5 6">JCM 16009</strain>
    </source>
</reference>
<dbReference type="EMBL" id="BAAAQK010000009">
    <property type="protein sequence ID" value="GAA1850420.1"/>
    <property type="molecule type" value="Genomic_DNA"/>
</dbReference>
<proteinExistence type="inferred from homology"/>
<evidence type="ECO:0000256" key="4">
    <source>
        <dbReference type="ARBA" id="ARBA00023002"/>
    </source>
</evidence>
<comment type="similarity">
    <text evidence="1">Belongs to the FAD-binding monooxygenase family.</text>
</comment>
<evidence type="ECO:0000313" key="6">
    <source>
        <dbReference type="Proteomes" id="UP001500449"/>
    </source>
</evidence>
<dbReference type="SUPFAM" id="SSF51905">
    <property type="entry name" value="FAD/NAD(P)-binding domain"/>
    <property type="match status" value="2"/>
</dbReference>
<dbReference type="InterPro" id="IPR036188">
    <property type="entry name" value="FAD/NAD-bd_sf"/>
</dbReference>
<keyword evidence="2" id="KW-0285">Flavoprotein</keyword>
<dbReference type="Gene3D" id="3.50.50.60">
    <property type="entry name" value="FAD/NAD(P)-binding domain"/>
    <property type="match status" value="2"/>
</dbReference>
<protein>
    <submittedName>
        <fullName evidence="5">NAD(P)/FAD-dependent oxidoreductase</fullName>
    </submittedName>
</protein>
<keyword evidence="3" id="KW-0274">FAD</keyword>
<keyword evidence="6" id="KW-1185">Reference proteome</keyword>
<dbReference type="PANTHER" id="PTHR42877">
    <property type="entry name" value="L-ORNITHINE N(5)-MONOOXYGENASE-RELATED"/>
    <property type="match status" value="1"/>
</dbReference>
<dbReference type="Proteomes" id="UP001500449">
    <property type="component" value="Unassembled WGS sequence"/>
</dbReference>
<comment type="caution">
    <text evidence="5">The sequence shown here is derived from an EMBL/GenBank/DDBJ whole genome shotgun (WGS) entry which is preliminary data.</text>
</comment>
<gene>
    <name evidence="5" type="ORF">GCM10009836_32790</name>
</gene>